<name>A0A4Y2MU30_ARAVE</name>
<evidence type="ECO:0000313" key="6">
    <source>
        <dbReference type="Proteomes" id="UP000499080"/>
    </source>
</evidence>
<evidence type="ECO:0000313" key="2">
    <source>
        <dbReference type="EMBL" id="GBN29786.1"/>
    </source>
</evidence>
<accession>A0A4Y2MU30</accession>
<dbReference type="EMBL" id="BGPR01124526">
    <property type="protein sequence ID" value="GBN29856.1"/>
    <property type="molecule type" value="Genomic_DNA"/>
</dbReference>
<feature type="region of interest" description="Disordered" evidence="1">
    <location>
        <begin position="48"/>
        <end position="67"/>
    </location>
</feature>
<evidence type="ECO:0000313" key="4">
    <source>
        <dbReference type="EMBL" id="GBN29844.1"/>
    </source>
</evidence>
<evidence type="ECO:0000313" key="3">
    <source>
        <dbReference type="EMBL" id="GBN29810.1"/>
    </source>
</evidence>
<feature type="compositionally biased region" description="Basic and acidic residues" evidence="1">
    <location>
        <begin position="14"/>
        <end position="34"/>
    </location>
</feature>
<comment type="caution">
    <text evidence="4">The sequence shown here is derived from an EMBL/GenBank/DDBJ whole genome shotgun (WGS) entry which is preliminary data.</text>
</comment>
<proteinExistence type="predicted"/>
<dbReference type="Proteomes" id="UP000499080">
    <property type="component" value="Unassembled WGS sequence"/>
</dbReference>
<keyword evidence="6" id="KW-1185">Reference proteome</keyword>
<dbReference type="AlphaFoldDB" id="A0A4Y2MU30"/>
<dbReference type="EMBL" id="BGPR01124497">
    <property type="protein sequence ID" value="GBN29786.1"/>
    <property type="molecule type" value="Genomic_DNA"/>
</dbReference>
<organism evidence="4 6">
    <name type="scientific">Araneus ventricosus</name>
    <name type="common">Orbweaver spider</name>
    <name type="synonym">Epeira ventricosa</name>
    <dbReference type="NCBI Taxonomy" id="182803"/>
    <lineage>
        <taxon>Eukaryota</taxon>
        <taxon>Metazoa</taxon>
        <taxon>Ecdysozoa</taxon>
        <taxon>Arthropoda</taxon>
        <taxon>Chelicerata</taxon>
        <taxon>Arachnida</taxon>
        <taxon>Araneae</taxon>
        <taxon>Araneomorphae</taxon>
        <taxon>Entelegynae</taxon>
        <taxon>Araneoidea</taxon>
        <taxon>Araneidae</taxon>
        <taxon>Araneus</taxon>
    </lineage>
</organism>
<gene>
    <name evidence="4" type="ORF">AVEN_160729_1</name>
    <name evidence="5" type="ORF">AVEN_209805_1</name>
    <name evidence="2" type="ORF">AVEN_247045_1</name>
    <name evidence="3" type="ORF">AVEN_273630_1</name>
</gene>
<dbReference type="EMBL" id="BGPR01124508">
    <property type="protein sequence ID" value="GBN29810.1"/>
    <property type="molecule type" value="Genomic_DNA"/>
</dbReference>
<protein>
    <submittedName>
        <fullName evidence="4">Uncharacterized protein</fullName>
    </submittedName>
</protein>
<evidence type="ECO:0000313" key="5">
    <source>
        <dbReference type="EMBL" id="GBN29856.1"/>
    </source>
</evidence>
<feature type="region of interest" description="Disordered" evidence="1">
    <location>
        <begin position="1"/>
        <end position="34"/>
    </location>
</feature>
<dbReference type="EMBL" id="BGPR01124522">
    <property type="protein sequence ID" value="GBN29844.1"/>
    <property type="molecule type" value="Genomic_DNA"/>
</dbReference>
<sequence length="81" mass="9576">MRTALPAESGFQQNEEKDERAAPRMTRKSYENKIKTKDTHYRFLGKQYRMTGRRPMPRASCHYGNRTGWMDMGRSIDDSMI</sequence>
<reference evidence="4 6" key="1">
    <citation type="journal article" date="2019" name="Sci. Rep.">
        <title>Orb-weaving spider Araneus ventricosus genome elucidates the spidroin gene catalogue.</title>
        <authorList>
            <person name="Kono N."/>
            <person name="Nakamura H."/>
            <person name="Ohtoshi R."/>
            <person name="Moran D.A.P."/>
            <person name="Shinohara A."/>
            <person name="Yoshida Y."/>
            <person name="Fujiwara M."/>
            <person name="Mori M."/>
            <person name="Tomita M."/>
            <person name="Arakawa K."/>
        </authorList>
    </citation>
    <scope>NUCLEOTIDE SEQUENCE [LARGE SCALE GENOMIC DNA]</scope>
</reference>
<evidence type="ECO:0000256" key="1">
    <source>
        <dbReference type="SAM" id="MobiDB-lite"/>
    </source>
</evidence>